<dbReference type="GO" id="GO:0016020">
    <property type="term" value="C:membrane"/>
    <property type="evidence" value="ECO:0007669"/>
    <property type="project" value="UniProtKB-SubCell"/>
</dbReference>
<feature type="transmembrane region" description="Helical" evidence="6">
    <location>
        <begin position="205"/>
        <end position="226"/>
    </location>
</feature>
<accession>D7FW38</accession>
<feature type="domain" description="Amino acid transporter transmembrane" evidence="7">
    <location>
        <begin position="19"/>
        <end position="498"/>
    </location>
</feature>
<keyword evidence="2 6" id="KW-0812">Transmembrane</keyword>
<dbReference type="EMBL" id="FN649727">
    <property type="protein sequence ID" value="CBJ25558.1"/>
    <property type="molecule type" value="Genomic_DNA"/>
</dbReference>
<dbReference type="eggNOG" id="KOG1305">
    <property type="taxonomic scope" value="Eukaryota"/>
</dbReference>
<evidence type="ECO:0000313" key="8">
    <source>
        <dbReference type="EMBL" id="CBJ25558.1"/>
    </source>
</evidence>
<feature type="transmembrane region" description="Helical" evidence="6">
    <location>
        <begin position="137"/>
        <end position="154"/>
    </location>
</feature>
<dbReference type="OrthoDB" id="438545at2759"/>
<evidence type="ECO:0000259" key="7">
    <source>
        <dbReference type="Pfam" id="PF01490"/>
    </source>
</evidence>
<keyword evidence="9" id="KW-1185">Reference proteome</keyword>
<dbReference type="PANTHER" id="PTHR22950">
    <property type="entry name" value="AMINO ACID TRANSPORTER"/>
    <property type="match status" value="1"/>
</dbReference>
<dbReference type="PANTHER" id="PTHR22950:SF652">
    <property type="entry name" value="TRANSMEMBRANE AMINO ACID TRANSPORTER FAMILY PROTEIN"/>
    <property type="match status" value="1"/>
</dbReference>
<dbReference type="STRING" id="2880.D7FW38"/>
<feature type="transmembrane region" description="Helical" evidence="6">
    <location>
        <begin position="416"/>
        <end position="433"/>
    </location>
</feature>
<sequence length="516" mass="55228">MRFLDREHFSPHFFSEKRQGTVTGAVATLLGTLLGGGVLSLPFALRRSGVVFGAILLLLTAFATDFTVFTLVSCSRRSGGSSYESVADVAFGRRAKLLCMALVVCVTYLPLVGYTILLRDLLAPLAEVALNRTLGSPARNLLVSALVVLIYPACTLRTLTALRHLSFLSVLAVSLLTVFIGLRAGECAASVGVPASAVNLWPEDGWSGALQAIPIYICAFGCHFNVLPVHGELAKPTRERLHRLVHWTIGLVTAFYALVMTLGYTYGVCTGGVSDNILNNFSTDDTLMNVGRVGLAVTLLVSFPLLTVPLIGTLVRAQRELIAVDTRGKAPLLNLETPGVTSVWPPPRSGRVGDPTELEAPLLNPSTLPDDLDTASDDCFLDDAGILGSMNSGPELTAAAGRQADMEEDIPYKTRAWLTLAILSSELVLAFNITMVTDVWGFLGSTANVMVAFTLPCAAYLKIRLHLPRRREKQAGPLYKKWVAGVLVTLSVLAAVVCTANNFYLLSARKQAGGAP</sequence>
<dbReference type="GO" id="GO:0015179">
    <property type="term" value="F:L-amino acid transmembrane transporter activity"/>
    <property type="evidence" value="ECO:0007669"/>
    <property type="project" value="TreeGrafter"/>
</dbReference>
<dbReference type="OMA" id="FAYVCHY"/>
<feature type="transmembrane region" description="Helical" evidence="6">
    <location>
        <begin position="439"/>
        <end position="461"/>
    </location>
</feature>
<name>D7FW38_ECTSI</name>
<feature type="transmembrane region" description="Helical" evidence="6">
    <location>
        <begin position="482"/>
        <end position="506"/>
    </location>
</feature>
<evidence type="ECO:0000313" key="9">
    <source>
        <dbReference type="Proteomes" id="UP000002630"/>
    </source>
</evidence>
<dbReference type="EMBL" id="FN648486">
    <property type="protein sequence ID" value="CBJ25558.1"/>
    <property type="molecule type" value="Genomic_DNA"/>
</dbReference>
<evidence type="ECO:0000256" key="3">
    <source>
        <dbReference type="ARBA" id="ARBA00022989"/>
    </source>
</evidence>
<dbReference type="Proteomes" id="UP000002630">
    <property type="component" value="Linkage Group LG02"/>
</dbReference>
<feature type="transmembrane region" description="Helical" evidence="6">
    <location>
        <begin position="51"/>
        <end position="74"/>
    </location>
</feature>
<proteinExistence type="predicted"/>
<feature type="transmembrane region" description="Helical" evidence="6">
    <location>
        <begin position="293"/>
        <end position="315"/>
    </location>
</feature>
<dbReference type="InParanoid" id="D7FW38"/>
<keyword evidence="3 6" id="KW-1133">Transmembrane helix</keyword>
<gene>
    <name evidence="8" type="ORF">Esi_0003_0209</name>
</gene>
<comment type="subcellular location">
    <subcellularLocation>
        <location evidence="1">Membrane</location>
        <topology evidence="1">Multi-pass membrane protein</topology>
    </subcellularLocation>
</comment>
<keyword evidence="4 6" id="KW-0472">Membrane</keyword>
<feature type="transmembrane region" description="Helical" evidence="6">
    <location>
        <begin position="21"/>
        <end position="45"/>
    </location>
</feature>
<evidence type="ECO:0000256" key="5">
    <source>
        <dbReference type="SAM" id="MobiDB-lite"/>
    </source>
</evidence>
<organism evidence="8 9">
    <name type="scientific">Ectocarpus siliculosus</name>
    <name type="common">Brown alga</name>
    <name type="synonym">Conferva siliculosa</name>
    <dbReference type="NCBI Taxonomy" id="2880"/>
    <lineage>
        <taxon>Eukaryota</taxon>
        <taxon>Sar</taxon>
        <taxon>Stramenopiles</taxon>
        <taxon>Ochrophyta</taxon>
        <taxon>PX clade</taxon>
        <taxon>Phaeophyceae</taxon>
        <taxon>Ectocarpales</taxon>
        <taxon>Ectocarpaceae</taxon>
        <taxon>Ectocarpus</taxon>
    </lineage>
</organism>
<evidence type="ECO:0000256" key="4">
    <source>
        <dbReference type="ARBA" id="ARBA00023136"/>
    </source>
</evidence>
<dbReference type="InterPro" id="IPR013057">
    <property type="entry name" value="AA_transpt_TM"/>
</dbReference>
<evidence type="ECO:0000256" key="2">
    <source>
        <dbReference type="ARBA" id="ARBA00022692"/>
    </source>
</evidence>
<reference evidence="8 9" key="1">
    <citation type="journal article" date="2010" name="Nature">
        <title>The Ectocarpus genome and the independent evolution of multicellularity in brown algae.</title>
        <authorList>
            <person name="Cock J.M."/>
            <person name="Sterck L."/>
            <person name="Rouze P."/>
            <person name="Scornet D."/>
            <person name="Allen A.E."/>
            <person name="Amoutzias G."/>
            <person name="Anthouard V."/>
            <person name="Artiguenave F."/>
            <person name="Aury J.M."/>
            <person name="Badger J.H."/>
            <person name="Beszteri B."/>
            <person name="Billiau K."/>
            <person name="Bonnet E."/>
            <person name="Bothwell J.H."/>
            <person name="Bowler C."/>
            <person name="Boyen C."/>
            <person name="Brownlee C."/>
            <person name="Carrano C.J."/>
            <person name="Charrier B."/>
            <person name="Cho G.Y."/>
            <person name="Coelho S.M."/>
            <person name="Collen J."/>
            <person name="Corre E."/>
            <person name="Da Silva C."/>
            <person name="Delage L."/>
            <person name="Delaroque N."/>
            <person name="Dittami S.M."/>
            <person name="Doulbeau S."/>
            <person name="Elias M."/>
            <person name="Farnham G."/>
            <person name="Gachon C.M."/>
            <person name="Gschloessl B."/>
            <person name="Heesch S."/>
            <person name="Jabbari K."/>
            <person name="Jubin C."/>
            <person name="Kawai H."/>
            <person name="Kimura K."/>
            <person name="Kloareg B."/>
            <person name="Kupper F.C."/>
            <person name="Lang D."/>
            <person name="Le Bail A."/>
            <person name="Leblanc C."/>
            <person name="Lerouge P."/>
            <person name="Lohr M."/>
            <person name="Lopez P.J."/>
            <person name="Martens C."/>
            <person name="Maumus F."/>
            <person name="Michel G."/>
            <person name="Miranda-Saavedra D."/>
            <person name="Morales J."/>
            <person name="Moreau H."/>
            <person name="Motomura T."/>
            <person name="Nagasato C."/>
            <person name="Napoli C.A."/>
            <person name="Nelson D.R."/>
            <person name="Nyvall-Collen P."/>
            <person name="Peters A.F."/>
            <person name="Pommier C."/>
            <person name="Potin P."/>
            <person name="Poulain J."/>
            <person name="Quesneville H."/>
            <person name="Read B."/>
            <person name="Rensing S.A."/>
            <person name="Ritter A."/>
            <person name="Rousvoal S."/>
            <person name="Samanta M."/>
            <person name="Samson G."/>
            <person name="Schroeder D.C."/>
            <person name="Segurens B."/>
            <person name="Strittmatter M."/>
            <person name="Tonon T."/>
            <person name="Tregear J.W."/>
            <person name="Valentin K."/>
            <person name="von Dassow P."/>
            <person name="Yamagishi T."/>
            <person name="Van de Peer Y."/>
            <person name="Wincker P."/>
        </authorList>
    </citation>
    <scope>NUCLEOTIDE SEQUENCE [LARGE SCALE GENOMIC DNA]</scope>
    <source>
        <strain evidence="9">Ec32 / CCAP1310/4</strain>
    </source>
</reference>
<feature type="transmembrane region" description="Helical" evidence="6">
    <location>
        <begin position="95"/>
        <end position="117"/>
    </location>
</feature>
<dbReference type="AlphaFoldDB" id="D7FW38"/>
<feature type="region of interest" description="Disordered" evidence="5">
    <location>
        <begin position="344"/>
        <end position="367"/>
    </location>
</feature>
<protein>
    <recommendedName>
        <fullName evidence="7">Amino acid transporter transmembrane domain-containing protein</fullName>
    </recommendedName>
</protein>
<dbReference type="Pfam" id="PF01490">
    <property type="entry name" value="Aa_trans"/>
    <property type="match status" value="1"/>
</dbReference>
<feature type="transmembrane region" description="Helical" evidence="6">
    <location>
        <begin position="166"/>
        <end position="185"/>
    </location>
</feature>
<evidence type="ECO:0000256" key="1">
    <source>
        <dbReference type="ARBA" id="ARBA00004141"/>
    </source>
</evidence>
<evidence type="ECO:0000256" key="6">
    <source>
        <dbReference type="SAM" id="Phobius"/>
    </source>
</evidence>
<feature type="transmembrane region" description="Helical" evidence="6">
    <location>
        <begin position="247"/>
        <end position="273"/>
    </location>
</feature>